<gene>
    <name evidence="7" type="ORF">FC14_GL001692</name>
</gene>
<organism evidence="7 8">
    <name type="scientific">Ligilactobacillus agilis DSM 20509</name>
    <dbReference type="NCBI Taxonomy" id="1423718"/>
    <lineage>
        <taxon>Bacteria</taxon>
        <taxon>Bacillati</taxon>
        <taxon>Bacillota</taxon>
        <taxon>Bacilli</taxon>
        <taxon>Lactobacillales</taxon>
        <taxon>Lactobacillaceae</taxon>
        <taxon>Ligilactobacillus</taxon>
    </lineage>
</organism>
<dbReference type="RefSeq" id="WP_056976556.1">
    <property type="nucleotide sequence ID" value="NZ_AYYP01000024.1"/>
</dbReference>
<evidence type="ECO:0000313" key="7">
    <source>
        <dbReference type="EMBL" id="KRM64849.1"/>
    </source>
</evidence>
<dbReference type="Gene3D" id="1.10.260.40">
    <property type="entry name" value="lambda repressor-like DNA-binding domains"/>
    <property type="match status" value="1"/>
</dbReference>
<feature type="domain" description="HTH cro/C1-type" evidence="6">
    <location>
        <begin position="9"/>
        <end position="53"/>
    </location>
</feature>
<keyword evidence="4" id="KW-0804">Transcription</keyword>
<keyword evidence="8" id="KW-1185">Reference proteome</keyword>
<dbReference type="PATRIC" id="fig|1423718.3.peg.1754"/>
<evidence type="ECO:0000313" key="8">
    <source>
        <dbReference type="Proteomes" id="UP000051008"/>
    </source>
</evidence>
<dbReference type="PROSITE" id="PS50943">
    <property type="entry name" value="HTH_CROC1"/>
    <property type="match status" value="1"/>
</dbReference>
<dbReference type="InterPro" id="IPR001387">
    <property type="entry name" value="Cro/C1-type_HTH"/>
</dbReference>
<dbReference type="GO" id="GO:0003700">
    <property type="term" value="F:DNA-binding transcription factor activity"/>
    <property type="evidence" value="ECO:0007669"/>
    <property type="project" value="TreeGrafter"/>
</dbReference>
<reference evidence="7 8" key="1">
    <citation type="journal article" date="2015" name="Genome Announc.">
        <title>Expanding the biotechnology potential of lactobacilli through comparative genomics of 213 strains and associated genera.</title>
        <authorList>
            <person name="Sun Z."/>
            <person name="Harris H.M."/>
            <person name="McCann A."/>
            <person name="Guo C."/>
            <person name="Argimon S."/>
            <person name="Zhang W."/>
            <person name="Yang X."/>
            <person name="Jeffery I.B."/>
            <person name="Cooney J.C."/>
            <person name="Kagawa T.F."/>
            <person name="Liu W."/>
            <person name="Song Y."/>
            <person name="Salvetti E."/>
            <person name="Wrobel A."/>
            <person name="Rasinkangas P."/>
            <person name="Parkhill J."/>
            <person name="Rea M.C."/>
            <person name="O'Sullivan O."/>
            <person name="Ritari J."/>
            <person name="Douillard F.P."/>
            <person name="Paul Ross R."/>
            <person name="Yang R."/>
            <person name="Briner A.E."/>
            <person name="Felis G.E."/>
            <person name="de Vos W.M."/>
            <person name="Barrangou R."/>
            <person name="Klaenhammer T.R."/>
            <person name="Caufield P.W."/>
            <person name="Cui Y."/>
            <person name="Zhang H."/>
            <person name="O'Toole P.W."/>
        </authorList>
    </citation>
    <scope>NUCLEOTIDE SEQUENCE [LARGE SCALE GENOMIC DNA]</scope>
    <source>
        <strain evidence="7 8">DSM 20509</strain>
    </source>
</reference>
<dbReference type="OrthoDB" id="9775106at2"/>
<dbReference type="PROSITE" id="PS00356">
    <property type="entry name" value="HTH_LACI_1"/>
    <property type="match status" value="1"/>
</dbReference>
<keyword evidence="2" id="KW-0805">Transcription regulation</keyword>
<evidence type="ECO:0000256" key="3">
    <source>
        <dbReference type="ARBA" id="ARBA00023125"/>
    </source>
</evidence>
<evidence type="ECO:0000259" key="6">
    <source>
        <dbReference type="PROSITE" id="PS50943"/>
    </source>
</evidence>
<dbReference type="InterPro" id="IPR028082">
    <property type="entry name" value="Peripla_BP_I"/>
</dbReference>
<evidence type="ECO:0000259" key="5">
    <source>
        <dbReference type="PROSITE" id="PS50932"/>
    </source>
</evidence>
<evidence type="ECO:0000256" key="4">
    <source>
        <dbReference type="ARBA" id="ARBA00023163"/>
    </source>
</evidence>
<dbReference type="InterPro" id="IPR010982">
    <property type="entry name" value="Lambda_DNA-bd_dom_sf"/>
</dbReference>
<evidence type="ECO:0000256" key="1">
    <source>
        <dbReference type="ARBA" id="ARBA00022491"/>
    </source>
</evidence>
<dbReference type="Pfam" id="PF13377">
    <property type="entry name" value="Peripla_BP_3"/>
    <property type="match status" value="1"/>
</dbReference>
<dbReference type="SUPFAM" id="SSF53822">
    <property type="entry name" value="Periplasmic binding protein-like I"/>
    <property type="match status" value="1"/>
</dbReference>
<dbReference type="NCBIfam" id="NF047341">
    <property type="entry name" value="lactose_RbsR"/>
    <property type="match status" value="1"/>
</dbReference>
<accession>A0A0R2ABP7</accession>
<dbReference type="PROSITE" id="PS50932">
    <property type="entry name" value="HTH_LACI_2"/>
    <property type="match status" value="1"/>
</dbReference>
<keyword evidence="1" id="KW-0678">Repressor</keyword>
<dbReference type="InterPro" id="IPR046335">
    <property type="entry name" value="LacI/GalR-like_sensor"/>
</dbReference>
<dbReference type="Gene3D" id="3.40.50.2300">
    <property type="match status" value="2"/>
</dbReference>
<name>A0A0R2ABP7_9LACO</name>
<dbReference type="PANTHER" id="PTHR30146:SF148">
    <property type="entry name" value="HTH-TYPE TRANSCRIPTIONAL REPRESSOR PURR-RELATED"/>
    <property type="match status" value="1"/>
</dbReference>
<dbReference type="PANTHER" id="PTHR30146">
    <property type="entry name" value="LACI-RELATED TRANSCRIPTIONAL REPRESSOR"/>
    <property type="match status" value="1"/>
</dbReference>
<dbReference type="CDD" id="cd06267">
    <property type="entry name" value="PBP1_LacI_sugar_binding-like"/>
    <property type="match status" value="1"/>
</dbReference>
<dbReference type="SUPFAM" id="SSF47413">
    <property type="entry name" value="lambda repressor-like DNA-binding domains"/>
    <property type="match status" value="1"/>
</dbReference>
<feature type="domain" description="HTH lacI-type" evidence="5">
    <location>
        <begin position="5"/>
        <end position="60"/>
    </location>
</feature>
<dbReference type="SMART" id="SM00354">
    <property type="entry name" value="HTH_LACI"/>
    <property type="match status" value="1"/>
</dbReference>
<dbReference type="CDD" id="cd01392">
    <property type="entry name" value="HTH_LacI"/>
    <property type="match status" value="1"/>
</dbReference>
<comment type="caution">
    <text evidence="7">The sequence shown here is derived from an EMBL/GenBank/DDBJ whole genome shotgun (WGS) entry which is preliminary data.</text>
</comment>
<proteinExistence type="predicted"/>
<dbReference type="GO" id="GO:0000976">
    <property type="term" value="F:transcription cis-regulatory region binding"/>
    <property type="evidence" value="ECO:0007669"/>
    <property type="project" value="TreeGrafter"/>
</dbReference>
<dbReference type="Proteomes" id="UP000051008">
    <property type="component" value="Unassembled WGS sequence"/>
</dbReference>
<dbReference type="EMBL" id="AYYP01000024">
    <property type="protein sequence ID" value="KRM64849.1"/>
    <property type="molecule type" value="Genomic_DNA"/>
</dbReference>
<dbReference type="InterPro" id="IPR000843">
    <property type="entry name" value="HTH_LacI"/>
</dbReference>
<keyword evidence="3" id="KW-0238">DNA-binding</keyword>
<evidence type="ECO:0000256" key="2">
    <source>
        <dbReference type="ARBA" id="ARBA00023015"/>
    </source>
</evidence>
<dbReference type="AlphaFoldDB" id="A0A0R2ABP7"/>
<sequence length="334" mass="36652">MKGKVRIIDVAQKAGVSVTTVSQILNGKGERFSQATQDKVRKIRDELGYVPDFNARNLIMGSAKTIGIIIPNITNPFFATFVRGVEVAAQRGDFIPLVLSGNGNPDLERQYVEQLIQRTVDGLIIASPAVNKDTIDHFLKANGVPYLLIDQNPLDDGDRVSTDDYLGAKLAVEHLIKLGHKRIAMLYCDKPSVNQAQRLQGYKDQLQSAGLELTDDLIVTGPLSKLGGYQASEQVLQTKASAVFAVNDEMAIGLYRGLNERGLEVPADLSIVGYDNIDLSEYVNPPLTTIAQPVFEMGQVAFRTLLQRIEQPDAPAQKIKLPVELVVRESSRKV</sequence>
<protein>
    <submittedName>
        <fullName evidence="7">Transcriptional regulator</fullName>
    </submittedName>
</protein>
<dbReference type="Pfam" id="PF00356">
    <property type="entry name" value="LacI"/>
    <property type="match status" value="1"/>
</dbReference>